<dbReference type="EMBL" id="CAQN01000034">
    <property type="protein sequence ID" value="CCQ64719.1"/>
    <property type="molecule type" value="Genomic_DNA"/>
</dbReference>
<protein>
    <submittedName>
        <fullName evidence="1">Uncharacterized protein</fullName>
    </submittedName>
</protein>
<reference evidence="1 2" key="1">
    <citation type="submission" date="2013-01" db="EMBL/GenBank/DDBJ databases">
        <authorList>
            <person name="Bench S."/>
        </authorList>
    </citation>
    <scope>NUCLEOTIDE SEQUENCE [LARGE SCALE GENOMIC DNA]</scope>
    <source>
        <strain evidence="1 2">WH 0402</strain>
    </source>
</reference>
<reference evidence="1 2" key="2">
    <citation type="submission" date="2013-09" db="EMBL/GenBank/DDBJ databases">
        <title>Whole genome comparison of six Crocosphaera watsonii strains with differing phenotypes.</title>
        <authorList>
            <person name="Bench S.R."/>
            <person name="Heller P."/>
            <person name="Frank I."/>
            <person name="Arciniega M."/>
            <person name="Shilova I.N."/>
            <person name="Zehr J.P."/>
        </authorList>
    </citation>
    <scope>NUCLEOTIDE SEQUENCE [LARGE SCALE GENOMIC DNA]</scope>
    <source>
        <strain evidence="1 2">WH 0402</strain>
    </source>
</reference>
<name>T2JI30_CROWT</name>
<evidence type="ECO:0000313" key="1">
    <source>
        <dbReference type="EMBL" id="CCQ64719.1"/>
    </source>
</evidence>
<proteinExistence type="predicted"/>
<accession>T2JI30</accession>
<organism evidence="1 2">
    <name type="scientific">Crocosphaera watsonii WH 0402</name>
    <dbReference type="NCBI Taxonomy" id="1284629"/>
    <lineage>
        <taxon>Bacteria</taxon>
        <taxon>Bacillati</taxon>
        <taxon>Cyanobacteriota</taxon>
        <taxon>Cyanophyceae</taxon>
        <taxon>Oscillatoriophycideae</taxon>
        <taxon>Chroococcales</taxon>
        <taxon>Aphanothecaceae</taxon>
        <taxon>Crocosphaera</taxon>
    </lineage>
</organism>
<gene>
    <name evidence="1" type="ORF">CWATWH0402_3949</name>
</gene>
<comment type="caution">
    <text evidence="1">The sequence shown here is derived from an EMBL/GenBank/DDBJ whole genome shotgun (WGS) entry which is preliminary data.</text>
</comment>
<evidence type="ECO:0000313" key="2">
    <source>
        <dbReference type="Proteomes" id="UP000018130"/>
    </source>
</evidence>
<sequence>MRNIKTTLGMDILSCQTPEMIRKEFTFIY</sequence>
<dbReference type="Proteomes" id="UP000018130">
    <property type="component" value="Unassembled WGS sequence"/>
</dbReference>
<dbReference type="AlphaFoldDB" id="T2JI30"/>